<sequence>MDPRRILFLMVVALFFITSIIVILTNFEEYGYCPYLDCNPRYYGVEHPLRDYPKEFDDPSIQGYCNL</sequence>
<dbReference type="Proteomes" id="UP000095282">
    <property type="component" value="Unplaced"/>
</dbReference>
<name>A0A1I7TIE0_9PELO</name>
<evidence type="ECO:0000313" key="3">
    <source>
        <dbReference type="WBParaSite" id="Csp11.Scaffold622.g6235.t1"/>
    </source>
</evidence>
<evidence type="ECO:0000256" key="1">
    <source>
        <dbReference type="SAM" id="Phobius"/>
    </source>
</evidence>
<evidence type="ECO:0000313" key="2">
    <source>
        <dbReference type="Proteomes" id="UP000095282"/>
    </source>
</evidence>
<keyword evidence="1" id="KW-1133">Transmembrane helix</keyword>
<dbReference type="WBParaSite" id="Csp11.Scaffold622.g6235.t1">
    <property type="protein sequence ID" value="Csp11.Scaffold622.g6235.t1"/>
    <property type="gene ID" value="Csp11.Scaffold622.g6235"/>
</dbReference>
<accession>A0A1I7TIE0</accession>
<organism evidence="2 3">
    <name type="scientific">Caenorhabditis tropicalis</name>
    <dbReference type="NCBI Taxonomy" id="1561998"/>
    <lineage>
        <taxon>Eukaryota</taxon>
        <taxon>Metazoa</taxon>
        <taxon>Ecdysozoa</taxon>
        <taxon>Nematoda</taxon>
        <taxon>Chromadorea</taxon>
        <taxon>Rhabditida</taxon>
        <taxon>Rhabditina</taxon>
        <taxon>Rhabditomorpha</taxon>
        <taxon>Rhabditoidea</taxon>
        <taxon>Rhabditidae</taxon>
        <taxon>Peloderinae</taxon>
        <taxon>Caenorhabditis</taxon>
    </lineage>
</organism>
<keyword evidence="1" id="KW-0472">Membrane</keyword>
<feature type="transmembrane region" description="Helical" evidence="1">
    <location>
        <begin position="7"/>
        <end position="27"/>
    </location>
</feature>
<dbReference type="AlphaFoldDB" id="A0A1I7TIE0"/>
<reference evidence="3" key="1">
    <citation type="submission" date="2016-11" db="UniProtKB">
        <authorList>
            <consortium name="WormBaseParasite"/>
        </authorList>
    </citation>
    <scope>IDENTIFICATION</scope>
</reference>
<keyword evidence="2" id="KW-1185">Reference proteome</keyword>
<proteinExistence type="predicted"/>
<keyword evidence="1" id="KW-0812">Transmembrane</keyword>
<protein>
    <submittedName>
        <fullName evidence="3">Uncharacterized protein</fullName>
    </submittedName>
</protein>